<proteinExistence type="predicted"/>
<dbReference type="EMBL" id="CCXZ01000166">
    <property type="protein sequence ID" value="CEG17838.1"/>
    <property type="molecule type" value="Genomic_DNA"/>
</dbReference>
<sequence length="104" mass="10957">MLVMAVLYLSVTEEHGASLLPAGERLLQAGPHPPFGHLPPQAGEASSTAGEHWAARSSASPARALEPLSRPRTRAPLPPTRLSPSPAGGRGVRVRGRLRRCLAD</sequence>
<keyword evidence="3" id="KW-1185">Reference proteome</keyword>
<accession>A0A0U5FJ11</accession>
<protein>
    <submittedName>
        <fullName evidence="2">Uncharacterized protein</fullName>
    </submittedName>
</protein>
<dbReference type="Proteomes" id="UP000052230">
    <property type="component" value="Unassembled WGS sequence"/>
</dbReference>
<evidence type="ECO:0000313" key="3">
    <source>
        <dbReference type="Proteomes" id="UP000052230"/>
    </source>
</evidence>
<reference evidence="2 3" key="1">
    <citation type="submission" date="2014-09" db="EMBL/GenBank/DDBJ databases">
        <authorList>
            <person name="Regsiter A."/>
        </authorList>
    </citation>
    <scope>NUCLEOTIDE SEQUENCE [LARGE SCALE GENOMIC DNA]</scope>
</reference>
<dbReference type="AlphaFoldDB" id="A0A0U5FJ11"/>
<evidence type="ECO:0000256" key="1">
    <source>
        <dbReference type="SAM" id="MobiDB-lite"/>
    </source>
</evidence>
<organism evidence="2 3">
    <name type="scientific">Xanthomonas citri pv. citri</name>
    <dbReference type="NCBI Taxonomy" id="611301"/>
    <lineage>
        <taxon>Bacteria</taxon>
        <taxon>Pseudomonadati</taxon>
        <taxon>Pseudomonadota</taxon>
        <taxon>Gammaproteobacteria</taxon>
        <taxon>Lysobacterales</taxon>
        <taxon>Lysobacteraceae</taxon>
        <taxon>Xanthomonas</taxon>
    </lineage>
</organism>
<feature type="compositionally biased region" description="Low complexity" evidence="1">
    <location>
        <begin position="55"/>
        <end position="70"/>
    </location>
</feature>
<name>A0A0U5FJ11_XANCI</name>
<gene>
    <name evidence="2" type="ORF">XAC3562_70109</name>
</gene>
<comment type="caution">
    <text evidence="2">The sequence shown here is derived from an EMBL/GenBank/DDBJ whole genome shotgun (WGS) entry which is preliminary data.</text>
</comment>
<evidence type="ECO:0000313" key="2">
    <source>
        <dbReference type="EMBL" id="CEG17838.1"/>
    </source>
</evidence>
<feature type="region of interest" description="Disordered" evidence="1">
    <location>
        <begin position="23"/>
        <end position="96"/>
    </location>
</feature>